<evidence type="ECO:0000256" key="1">
    <source>
        <dbReference type="SAM" id="Phobius"/>
    </source>
</evidence>
<keyword evidence="1" id="KW-0812">Transmembrane</keyword>
<keyword evidence="1" id="KW-0472">Membrane</keyword>
<protein>
    <submittedName>
        <fullName evidence="2">Uncharacterized protein</fullName>
    </submittedName>
</protein>
<feature type="transmembrane region" description="Helical" evidence="1">
    <location>
        <begin position="77"/>
        <end position="96"/>
    </location>
</feature>
<dbReference type="Proteomes" id="UP000254060">
    <property type="component" value="Unassembled WGS sequence"/>
</dbReference>
<gene>
    <name evidence="2" type="ORF">NCTC13163_00975</name>
</gene>
<evidence type="ECO:0000313" key="2">
    <source>
        <dbReference type="EMBL" id="STO07624.1"/>
    </source>
</evidence>
<feature type="transmembrane region" description="Helical" evidence="1">
    <location>
        <begin position="30"/>
        <end position="56"/>
    </location>
</feature>
<dbReference type="OrthoDB" id="2353652at2"/>
<accession>A0A377FSU0</accession>
<evidence type="ECO:0000313" key="3">
    <source>
        <dbReference type="Proteomes" id="UP000254060"/>
    </source>
</evidence>
<organism evidence="2 3">
    <name type="scientific">Exiguobacterium aurantiacum</name>
    <dbReference type="NCBI Taxonomy" id="33987"/>
    <lineage>
        <taxon>Bacteria</taxon>
        <taxon>Bacillati</taxon>
        <taxon>Bacillota</taxon>
        <taxon>Bacilli</taxon>
        <taxon>Bacillales</taxon>
        <taxon>Bacillales Family XII. Incertae Sedis</taxon>
        <taxon>Exiguobacterium</taxon>
    </lineage>
</organism>
<name>A0A377FSU0_9BACL</name>
<dbReference type="STRING" id="1397694.GCA_000702585_01488"/>
<dbReference type="AlphaFoldDB" id="A0A377FSU0"/>
<dbReference type="EMBL" id="UGGP01000001">
    <property type="protein sequence ID" value="STO07624.1"/>
    <property type="molecule type" value="Genomic_DNA"/>
</dbReference>
<reference evidence="2 3" key="1">
    <citation type="submission" date="2018-06" db="EMBL/GenBank/DDBJ databases">
        <authorList>
            <consortium name="Pathogen Informatics"/>
            <person name="Doyle S."/>
        </authorList>
    </citation>
    <scope>NUCLEOTIDE SEQUENCE [LARGE SCALE GENOMIC DNA]</scope>
    <source>
        <strain evidence="2 3">NCTC13163</strain>
    </source>
</reference>
<proteinExistence type="predicted"/>
<dbReference type="RefSeq" id="WP_024372268.1">
    <property type="nucleotide sequence ID" value="NZ_UGGP01000001.1"/>
</dbReference>
<sequence>MQHAQVTTVGDRDDVHNRIHNLGLGLLTMLFFGLGSIMTFYFTAAVLLFELTHVLFIRRFEYRHAFLRTRLFKATSLAAVAVGVLLLILSMSQFFLGNVMY</sequence>
<keyword evidence="1" id="KW-1133">Transmembrane helix</keyword>